<feature type="region of interest" description="Disordered" evidence="1">
    <location>
        <begin position="30"/>
        <end position="54"/>
    </location>
</feature>
<gene>
    <name evidence="2" type="ORF">ADEAN_000301500</name>
</gene>
<dbReference type="EMBL" id="LR877149">
    <property type="protein sequence ID" value="CAD2215560.1"/>
    <property type="molecule type" value="Genomic_DNA"/>
</dbReference>
<keyword evidence="3" id="KW-1185">Reference proteome</keyword>
<protein>
    <submittedName>
        <fullName evidence="2">Uncharacterized protein</fullName>
    </submittedName>
</protein>
<dbReference type="Proteomes" id="UP000515908">
    <property type="component" value="Chromosome 05"/>
</dbReference>
<organism evidence="2 3">
    <name type="scientific">Angomonas deanei</name>
    <dbReference type="NCBI Taxonomy" id="59799"/>
    <lineage>
        <taxon>Eukaryota</taxon>
        <taxon>Discoba</taxon>
        <taxon>Euglenozoa</taxon>
        <taxon>Kinetoplastea</taxon>
        <taxon>Metakinetoplastina</taxon>
        <taxon>Trypanosomatida</taxon>
        <taxon>Trypanosomatidae</taxon>
        <taxon>Strigomonadinae</taxon>
        <taxon>Angomonas</taxon>
    </lineage>
</organism>
<evidence type="ECO:0000313" key="3">
    <source>
        <dbReference type="Proteomes" id="UP000515908"/>
    </source>
</evidence>
<dbReference type="VEuPathDB" id="TriTrypDB:ADEAN_000301500"/>
<accession>A0A7G2C6X3</accession>
<reference evidence="2 3" key="1">
    <citation type="submission" date="2020-08" db="EMBL/GenBank/DDBJ databases">
        <authorList>
            <person name="Newling K."/>
            <person name="Davey J."/>
            <person name="Forrester S."/>
        </authorList>
    </citation>
    <scope>NUCLEOTIDE SEQUENCE [LARGE SCALE GENOMIC DNA]</scope>
    <source>
        <strain evidence="3">Crithidia deanei Carvalho (ATCC PRA-265)</strain>
    </source>
</reference>
<dbReference type="AlphaFoldDB" id="A0A7G2C6X3"/>
<evidence type="ECO:0000313" key="2">
    <source>
        <dbReference type="EMBL" id="CAD2215560.1"/>
    </source>
</evidence>
<sequence length="113" mass="12453">MSEYVPFNNFSSNMSKATAAADLHRTPVHQGLGTSAVDPYERTLPNVPTAPPASTVTHSHEVAAFSATEVEQIHKRWGRWGFGLMNSIPVFLYICKSSSSPTPPLFPPRRSKR</sequence>
<proteinExistence type="predicted"/>
<name>A0A7G2C6X3_9TRYP</name>
<evidence type="ECO:0000256" key="1">
    <source>
        <dbReference type="SAM" id="MobiDB-lite"/>
    </source>
</evidence>